<sequence length="541" mass="57582">MSHPLIGRRRLLKGSLGVGALAALGLTGCSNEGRGAIGSQAANDAVVLPDYVPYTGFVPDLKGENGVSDTALRYPENPAAVTTGPPGDGADVAVFALTNTPIPPAMDQNTFWQELNARLGFTLSVALVPSGDFTERFQTTVAGDQLPDLFTYFPSGVPGLPSLLRERAADLTDLLSGDAVRNYPFLANIPTESWRSAVYGGRIYGVPIARGPQSSPCLYRRDDVLDERGIDGGVGNWDDLRTIFGELTGGNTWALSNVPMQLIRQAHGIANTWELGAGGTLVSANEDERQLEALEQGRRLVADGLVHPDTTSSDNQQRQAWVVGGTTRFFEGTFAAWSTLANMPTAGDMRLGIVVPPAIEGGGAAPIWLGPPTHNLTGIGIDSTDRAAALLDVLNYLAAPFGSAEHKFKNYGLEGVHHTLVEGDPVLTDKGQRETQLGLKYVGEGPWVNYVPGKPDVARAQFDAQTAVVPTAIPNPAVNLFSETQSRKGSQIGSALDSAQTDILQGREPVSAWAEAVKRWKRDGGDQMRDELSRAYEQSGG</sequence>
<dbReference type="Gene3D" id="3.40.190.10">
    <property type="entry name" value="Periplasmic binding protein-like II"/>
    <property type="match status" value="3"/>
</dbReference>
<gene>
    <name evidence="2" type="ORF">FB558_7536</name>
</gene>
<organism evidence="2 3">
    <name type="scientific">Pseudonocardia kunmingensis</name>
    <dbReference type="NCBI Taxonomy" id="630975"/>
    <lineage>
        <taxon>Bacteria</taxon>
        <taxon>Bacillati</taxon>
        <taxon>Actinomycetota</taxon>
        <taxon>Actinomycetes</taxon>
        <taxon>Pseudonocardiales</taxon>
        <taxon>Pseudonocardiaceae</taxon>
        <taxon>Pseudonocardia</taxon>
    </lineage>
</organism>
<keyword evidence="3" id="KW-1185">Reference proteome</keyword>
<dbReference type="PANTHER" id="PTHR43649:SF31">
    <property type="entry name" value="SN-GLYCEROL-3-PHOSPHATE-BINDING PERIPLASMIC PROTEIN UGPB"/>
    <property type="match status" value="1"/>
</dbReference>
<dbReference type="PANTHER" id="PTHR43649">
    <property type="entry name" value="ARABINOSE-BINDING PROTEIN-RELATED"/>
    <property type="match status" value="1"/>
</dbReference>
<evidence type="ECO:0000313" key="2">
    <source>
        <dbReference type="EMBL" id="TQM02893.1"/>
    </source>
</evidence>
<evidence type="ECO:0000313" key="3">
    <source>
        <dbReference type="Proteomes" id="UP000315677"/>
    </source>
</evidence>
<evidence type="ECO:0000256" key="1">
    <source>
        <dbReference type="ARBA" id="ARBA00008520"/>
    </source>
</evidence>
<comment type="caution">
    <text evidence="2">The sequence shown here is derived from an EMBL/GenBank/DDBJ whole genome shotgun (WGS) entry which is preliminary data.</text>
</comment>
<comment type="similarity">
    <text evidence="1">Belongs to the bacterial solute-binding protein 1 family.</text>
</comment>
<dbReference type="InterPro" id="IPR050490">
    <property type="entry name" value="Bact_solute-bd_prot1"/>
</dbReference>
<proteinExistence type="inferred from homology"/>
<dbReference type="EMBL" id="VFPA01000006">
    <property type="protein sequence ID" value="TQM02893.1"/>
    <property type="molecule type" value="Genomic_DNA"/>
</dbReference>
<dbReference type="RefSeq" id="WP_142062435.1">
    <property type="nucleotide sequence ID" value="NZ_VFPA01000006.1"/>
</dbReference>
<dbReference type="PROSITE" id="PS51318">
    <property type="entry name" value="TAT"/>
    <property type="match status" value="1"/>
</dbReference>
<reference evidence="2 3" key="1">
    <citation type="submission" date="2019-06" db="EMBL/GenBank/DDBJ databases">
        <title>Sequencing the genomes of 1000 actinobacteria strains.</title>
        <authorList>
            <person name="Klenk H.-P."/>
        </authorList>
    </citation>
    <scope>NUCLEOTIDE SEQUENCE [LARGE SCALE GENOMIC DNA]</scope>
    <source>
        <strain evidence="2 3">DSM 45301</strain>
    </source>
</reference>
<dbReference type="InterPro" id="IPR006311">
    <property type="entry name" value="TAT_signal"/>
</dbReference>
<dbReference type="AlphaFoldDB" id="A0A543D0K4"/>
<name>A0A543D0K4_9PSEU</name>
<accession>A0A543D0K4</accession>
<protein>
    <submittedName>
        <fullName evidence="2">Carbohydrate ABC transporter substrate-binding protein (CUT1 family)</fullName>
    </submittedName>
</protein>
<dbReference type="OrthoDB" id="2513152at2"/>
<dbReference type="SUPFAM" id="SSF53850">
    <property type="entry name" value="Periplasmic binding protein-like II"/>
    <property type="match status" value="1"/>
</dbReference>
<dbReference type="Proteomes" id="UP000315677">
    <property type="component" value="Unassembled WGS sequence"/>
</dbReference>